<dbReference type="InterPro" id="IPR018719">
    <property type="entry name" value="DUF2243_membrane"/>
</dbReference>
<gene>
    <name evidence="2" type="ORF">DFR42_101367</name>
</gene>
<keyword evidence="1" id="KW-1133">Transmembrane helix</keyword>
<evidence type="ECO:0000256" key="1">
    <source>
        <dbReference type="SAM" id="Phobius"/>
    </source>
</evidence>
<dbReference type="OrthoDB" id="8812328at2"/>
<sequence length="204" mass="22680">MCISLCRQYLHLNFKKIKKMSTSRNIFTNKESSFPTAAGIFFGLGLGGLVDTVILPRIINWHNTPSNALPITSIKNLVTSNFTGSMTASFTYTLTCVFFITAFILFWQASRTYSLQPSSPLLKGSLLTGWGTFNMIEGIMGHYLLNAHHAEGSVAIAYSIYWDICFLVTGVIMLAAGVRLIQQKDMKQITYLFGVNTARKNQIA</sequence>
<name>A0A318JCZ5_9BURK</name>
<evidence type="ECO:0000313" key="2">
    <source>
        <dbReference type="EMBL" id="PXX46791.1"/>
    </source>
</evidence>
<keyword evidence="1" id="KW-0472">Membrane</keyword>
<keyword evidence="3" id="KW-1185">Reference proteome</keyword>
<feature type="transmembrane region" description="Helical" evidence="1">
    <location>
        <begin position="90"/>
        <end position="109"/>
    </location>
</feature>
<reference evidence="2 3" key="1">
    <citation type="submission" date="2018-05" db="EMBL/GenBank/DDBJ databases">
        <title>Genomic Encyclopedia of Type Strains, Phase IV (KMG-IV): sequencing the most valuable type-strain genomes for metagenomic binning, comparative biology and taxonomic classification.</title>
        <authorList>
            <person name="Goeker M."/>
        </authorList>
    </citation>
    <scope>NUCLEOTIDE SEQUENCE [LARGE SCALE GENOMIC DNA]</scope>
    <source>
        <strain evidence="2 3">DSM 19792</strain>
    </source>
</reference>
<proteinExistence type="predicted"/>
<dbReference type="RefSeq" id="WP_110253240.1">
    <property type="nucleotide sequence ID" value="NZ_QJKB01000001.1"/>
</dbReference>
<evidence type="ECO:0000313" key="3">
    <source>
        <dbReference type="Proteomes" id="UP000247792"/>
    </source>
</evidence>
<protein>
    <submittedName>
        <fullName evidence="2">Putative membrane protein</fullName>
    </submittedName>
</protein>
<feature type="transmembrane region" description="Helical" evidence="1">
    <location>
        <begin position="160"/>
        <end position="181"/>
    </location>
</feature>
<dbReference type="Proteomes" id="UP000247792">
    <property type="component" value="Unassembled WGS sequence"/>
</dbReference>
<organism evidence="2 3">
    <name type="scientific">Undibacterium pigrum</name>
    <dbReference type="NCBI Taxonomy" id="401470"/>
    <lineage>
        <taxon>Bacteria</taxon>
        <taxon>Pseudomonadati</taxon>
        <taxon>Pseudomonadota</taxon>
        <taxon>Betaproteobacteria</taxon>
        <taxon>Burkholderiales</taxon>
        <taxon>Oxalobacteraceae</taxon>
        <taxon>Undibacterium</taxon>
    </lineage>
</organism>
<keyword evidence="1" id="KW-0812">Transmembrane</keyword>
<dbReference type="AlphaFoldDB" id="A0A318JCZ5"/>
<comment type="caution">
    <text evidence="2">The sequence shown here is derived from an EMBL/GenBank/DDBJ whole genome shotgun (WGS) entry which is preliminary data.</text>
</comment>
<dbReference type="EMBL" id="QJKB01000001">
    <property type="protein sequence ID" value="PXX46791.1"/>
    <property type="molecule type" value="Genomic_DNA"/>
</dbReference>
<dbReference type="Pfam" id="PF10002">
    <property type="entry name" value="DUF2243"/>
    <property type="match status" value="1"/>
</dbReference>
<feature type="transmembrane region" description="Helical" evidence="1">
    <location>
        <begin position="121"/>
        <end position="140"/>
    </location>
</feature>
<accession>A0A318JCZ5</accession>
<feature type="transmembrane region" description="Helical" evidence="1">
    <location>
        <begin position="34"/>
        <end position="59"/>
    </location>
</feature>